<dbReference type="HOGENOM" id="CLU_162737_0_0_0"/>
<gene>
    <name evidence="2" type="ordered locus">AciX8_2227</name>
</gene>
<accession>G8NVG4</accession>
<reference evidence="2 3" key="1">
    <citation type="submission" date="2011-11" db="EMBL/GenBank/DDBJ databases">
        <title>Complete sequence of Granulicella mallensis MP5ACTX8.</title>
        <authorList>
            <consortium name="US DOE Joint Genome Institute"/>
            <person name="Lucas S."/>
            <person name="Copeland A."/>
            <person name="Lapidus A."/>
            <person name="Cheng J.-F."/>
            <person name="Goodwin L."/>
            <person name="Pitluck S."/>
            <person name="Peters L."/>
            <person name="Lu M."/>
            <person name="Detter J.C."/>
            <person name="Han C."/>
            <person name="Tapia R."/>
            <person name="Land M."/>
            <person name="Hauser L."/>
            <person name="Kyrpides N."/>
            <person name="Ivanova N."/>
            <person name="Mikhailova N."/>
            <person name="Pagani I."/>
            <person name="Rawat S."/>
            <person name="Mannisto M."/>
            <person name="Haggblom M."/>
            <person name="Woyke T."/>
        </authorList>
    </citation>
    <scope>NUCLEOTIDE SEQUENCE [LARGE SCALE GENOMIC DNA]</scope>
    <source>
        <strain evidence="3">ATCC BAA-1857 / DSM 23137 / MP5ACTX8</strain>
    </source>
</reference>
<sequence length="127" mass="13489" precursor="true">MKLVLPLFLLSTTALFAQPTVPGSWTISGDVQGYAISEVCTFTQTADKIGGSCVSNGKTYDTTVTIDGSKVIFVHGGEYEGKPLTLTYTGTYNDKGELNGDIDVKPLGYDGTFTATKTETATKTDTK</sequence>
<dbReference type="OrthoDB" id="120861at2"/>
<feature type="signal peptide" evidence="1">
    <location>
        <begin position="1"/>
        <end position="17"/>
    </location>
</feature>
<protein>
    <recommendedName>
        <fullName evidence="4">Lipocalin-like domain-containing protein</fullName>
    </recommendedName>
</protein>
<dbReference type="Proteomes" id="UP000007113">
    <property type="component" value="Chromosome"/>
</dbReference>
<evidence type="ECO:0008006" key="4">
    <source>
        <dbReference type="Google" id="ProtNLM"/>
    </source>
</evidence>
<name>G8NVG4_GRAMM</name>
<keyword evidence="3" id="KW-1185">Reference proteome</keyword>
<feature type="chain" id="PRO_5003512067" description="Lipocalin-like domain-containing protein" evidence="1">
    <location>
        <begin position="18"/>
        <end position="127"/>
    </location>
</feature>
<evidence type="ECO:0000313" key="3">
    <source>
        <dbReference type="Proteomes" id="UP000007113"/>
    </source>
</evidence>
<evidence type="ECO:0000256" key="1">
    <source>
        <dbReference type="SAM" id="SignalP"/>
    </source>
</evidence>
<proteinExistence type="predicted"/>
<dbReference type="EMBL" id="CP003130">
    <property type="protein sequence ID" value="AEU36545.1"/>
    <property type="molecule type" value="Genomic_DNA"/>
</dbReference>
<dbReference type="RefSeq" id="WP_014265423.1">
    <property type="nucleotide sequence ID" value="NC_016631.1"/>
</dbReference>
<dbReference type="KEGG" id="gma:AciX8_2227"/>
<dbReference type="eggNOG" id="ENOG50343TM">
    <property type="taxonomic scope" value="Bacteria"/>
</dbReference>
<dbReference type="AlphaFoldDB" id="G8NVG4"/>
<keyword evidence="1" id="KW-0732">Signal</keyword>
<organism evidence="2 3">
    <name type="scientific">Granulicella mallensis (strain ATCC BAA-1857 / DSM 23137 / MP5ACTX8)</name>
    <dbReference type="NCBI Taxonomy" id="682795"/>
    <lineage>
        <taxon>Bacteria</taxon>
        <taxon>Pseudomonadati</taxon>
        <taxon>Acidobacteriota</taxon>
        <taxon>Terriglobia</taxon>
        <taxon>Terriglobales</taxon>
        <taxon>Acidobacteriaceae</taxon>
        <taxon>Granulicella</taxon>
    </lineage>
</organism>
<evidence type="ECO:0000313" key="2">
    <source>
        <dbReference type="EMBL" id="AEU36545.1"/>
    </source>
</evidence>